<organism evidence="2 3">
    <name type="scientific">Mariniphaga sediminis</name>
    <dbReference type="NCBI Taxonomy" id="1628158"/>
    <lineage>
        <taxon>Bacteria</taxon>
        <taxon>Pseudomonadati</taxon>
        <taxon>Bacteroidota</taxon>
        <taxon>Bacteroidia</taxon>
        <taxon>Marinilabiliales</taxon>
        <taxon>Prolixibacteraceae</taxon>
        <taxon>Mariniphaga</taxon>
    </lineage>
</organism>
<dbReference type="Gene3D" id="3.40.710.10">
    <property type="entry name" value="DD-peptidase/beta-lactamase superfamily"/>
    <property type="match status" value="1"/>
</dbReference>
<evidence type="ECO:0000313" key="2">
    <source>
        <dbReference type="EMBL" id="RIH63607.1"/>
    </source>
</evidence>
<keyword evidence="2" id="KW-0378">Hydrolase</keyword>
<dbReference type="EMBL" id="QWET01000018">
    <property type="protein sequence ID" value="RIH63607.1"/>
    <property type="molecule type" value="Genomic_DNA"/>
</dbReference>
<dbReference type="Pfam" id="PF00144">
    <property type="entry name" value="Beta-lactamase"/>
    <property type="match status" value="1"/>
</dbReference>
<dbReference type="GO" id="GO:0008233">
    <property type="term" value="F:peptidase activity"/>
    <property type="evidence" value="ECO:0007669"/>
    <property type="project" value="TreeGrafter"/>
</dbReference>
<protein>
    <submittedName>
        <fullName evidence="2">Class A beta-lactamase-related serine hydrolase</fullName>
    </submittedName>
</protein>
<dbReference type="InterPro" id="IPR052794">
    <property type="entry name" value="Mito_Ser_Protease_LACTB"/>
</dbReference>
<dbReference type="OrthoDB" id="9793489at2"/>
<comment type="caution">
    <text evidence="2">The sequence shown here is derived from an EMBL/GenBank/DDBJ whole genome shotgun (WGS) entry which is preliminary data.</text>
</comment>
<name>A0A399CW38_9BACT</name>
<feature type="domain" description="Beta-lactamase-related" evidence="1">
    <location>
        <begin position="51"/>
        <end position="349"/>
    </location>
</feature>
<dbReference type="RefSeq" id="WP_119351417.1">
    <property type="nucleotide sequence ID" value="NZ_QWET01000018.1"/>
</dbReference>
<evidence type="ECO:0000313" key="3">
    <source>
        <dbReference type="Proteomes" id="UP000266441"/>
    </source>
</evidence>
<proteinExistence type="predicted"/>
<reference evidence="2 3" key="1">
    <citation type="journal article" date="2015" name="Int. J. Syst. Evol. Microbiol.">
        <title>Mariniphaga sediminis sp. nov., isolated from coastal sediment.</title>
        <authorList>
            <person name="Wang F.Q."/>
            <person name="Shen Q.Y."/>
            <person name="Chen G.J."/>
            <person name="Du Z.J."/>
        </authorList>
    </citation>
    <scope>NUCLEOTIDE SEQUENCE [LARGE SCALE GENOMIC DNA]</scope>
    <source>
        <strain evidence="2 3">SY21</strain>
    </source>
</reference>
<dbReference type="Proteomes" id="UP000266441">
    <property type="component" value="Unassembled WGS sequence"/>
</dbReference>
<evidence type="ECO:0000259" key="1">
    <source>
        <dbReference type="Pfam" id="PF00144"/>
    </source>
</evidence>
<dbReference type="PANTHER" id="PTHR46520">
    <property type="entry name" value="SERINE BETA-LACTAMASE-LIKE PROTEIN LACTB, MITOCHONDRIAL"/>
    <property type="match status" value="1"/>
</dbReference>
<accession>A0A399CW38</accession>
<dbReference type="GO" id="GO:0006508">
    <property type="term" value="P:proteolysis"/>
    <property type="evidence" value="ECO:0007669"/>
    <property type="project" value="TreeGrafter"/>
</dbReference>
<dbReference type="SUPFAM" id="SSF56601">
    <property type="entry name" value="beta-lactamase/transpeptidase-like"/>
    <property type="match status" value="1"/>
</dbReference>
<gene>
    <name evidence="2" type="ORF">D1164_18655</name>
</gene>
<dbReference type="InterPro" id="IPR001466">
    <property type="entry name" value="Beta-lactam-related"/>
</dbReference>
<dbReference type="PANTHER" id="PTHR46520:SF1">
    <property type="entry name" value="SERINE BETA-LACTAMASE-LIKE PROTEIN LACTB, MITOCHONDRIAL"/>
    <property type="match status" value="1"/>
</dbReference>
<dbReference type="InterPro" id="IPR012338">
    <property type="entry name" value="Beta-lactam/transpept-like"/>
</dbReference>
<dbReference type="AlphaFoldDB" id="A0A399CW38"/>
<dbReference type="GO" id="GO:0019216">
    <property type="term" value="P:regulation of lipid metabolic process"/>
    <property type="evidence" value="ECO:0007669"/>
    <property type="project" value="TreeGrafter"/>
</dbReference>
<keyword evidence="3" id="KW-1185">Reference proteome</keyword>
<sequence>MVGRIFKLFILLVVLVNLSGCKKQKNDIIYDRKYIDEIKAARKDVAFFLTQNFVPGATVAIAKEGKILYSEGLGLASKDLESPATRSTKFRIGEISELFTAFIYQKMVEEGTLHPDSAVWHYFPDFPEKRFNLSLKHLVNQTSGIRNPRETERDWRALNTSLIKGIDIFKDDSLAVPPGIYQVPNLFNYNLLGAVMEKVSGKHFPKILEEYVTDTLKLENTLPDNPLIPIIGRSDFFDHNYISQVINATTRDMRFKTPSEGLLSNAEDLVKFGNALLYSDYLSEELKKRLFEPVMLQNNMPAQMTNGWMTLADREGRKIFGKAGNVTGGGAILIIYPEEKLVIACAANLGILSEDFPVFKIAEYFLPAVETNETKTSEDKEGDKE</sequence>